<reference evidence="1 2" key="1">
    <citation type="submission" date="2024-02" db="EMBL/GenBank/DDBJ databases">
        <authorList>
            <person name="Chen Y."/>
            <person name="Shah S."/>
            <person name="Dougan E. K."/>
            <person name="Thang M."/>
            <person name="Chan C."/>
        </authorList>
    </citation>
    <scope>NUCLEOTIDE SEQUENCE [LARGE SCALE GENOMIC DNA]</scope>
</reference>
<dbReference type="Proteomes" id="UP001642484">
    <property type="component" value="Unassembled WGS sequence"/>
</dbReference>
<name>A0ABP0R094_9DINO</name>
<dbReference type="EMBL" id="CAXAMN010025239">
    <property type="protein sequence ID" value="CAK9093639.1"/>
    <property type="molecule type" value="Genomic_DNA"/>
</dbReference>
<protein>
    <submittedName>
        <fullName evidence="1">Uncharacterized protein</fullName>
    </submittedName>
</protein>
<comment type="caution">
    <text evidence="1">The sequence shown here is derived from an EMBL/GenBank/DDBJ whole genome shotgun (WGS) entry which is preliminary data.</text>
</comment>
<sequence>MVVSAYVYHHRGNEPNTGLGMNIAQMGPEKGVPEMARRMIKTVHYMVDAYKVAPPDMYIIRFEIITNSSKNFNRTIQEMVRFLFGEDITERQRQAILDSAVAEDLQAGENGLSWHLPHNSMEQAAYGNHTNDDEDMMEARNYLPLVDPDLLAKFQLLRAELGYTG</sequence>
<evidence type="ECO:0000313" key="1">
    <source>
        <dbReference type="EMBL" id="CAK9093639.1"/>
    </source>
</evidence>
<accession>A0ABP0R094</accession>
<organism evidence="1 2">
    <name type="scientific">Durusdinium trenchii</name>
    <dbReference type="NCBI Taxonomy" id="1381693"/>
    <lineage>
        <taxon>Eukaryota</taxon>
        <taxon>Sar</taxon>
        <taxon>Alveolata</taxon>
        <taxon>Dinophyceae</taxon>
        <taxon>Suessiales</taxon>
        <taxon>Symbiodiniaceae</taxon>
        <taxon>Durusdinium</taxon>
    </lineage>
</organism>
<evidence type="ECO:0000313" key="2">
    <source>
        <dbReference type="Proteomes" id="UP001642484"/>
    </source>
</evidence>
<proteinExistence type="predicted"/>
<keyword evidence="2" id="KW-1185">Reference proteome</keyword>
<gene>
    <name evidence="1" type="ORF">CCMP2556_LOCUS44726</name>
</gene>